<gene>
    <name evidence="1" type="ORF">BN11_5030003</name>
</gene>
<keyword evidence="2" id="KW-1185">Reference proteome</keyword>
<name>W6JZN8_9MICO</name>
<comment type="caution">
    <text evidence="1">The sequence shown here is derived from an EMBL/GenBank/DDBJ whole genome shotgun (WGS) entry which is preliminary data.</text>
</comment>
<dbReference type="AlphaFoldDB" id="W6JZN8"/>
<dbReference type="Proteomes" id="UP000035763">
    <property type="component" value="Unassembled WGS sequence"/>
</dbReference>
<evidence type="ECO:0000313" key="2">
    <source>
        <dbReference type="Proteomes" id="UP000035763"/>
    </source>
</evidence>
<accession>W6JZN8</accession>
<protein>
    <recommendedName>
        <fullName evidence="3">Phage portal protein</fullName>
    </recommendedName>
</protein>
<dbReference type="EMBL" id="CAJA01000450">
    <property type="protein sequence ID" value="CCH75083.1"/>
    <property type="molecule type" value="Genomic_DNA"/>
</dbReference>
<dbReference type="STRING" id="1193182.BN11_5030003"/>
<organism evidence="1 2">
    <name type="scientific">Nostocoides australiense Ben110</name>
    <dbReference type="NCBI Taxonomy" id="1193182"/>
    <lineage>
        <taxon>Bacteria</taxon>
        <taxon>Bacillati</taxon>
        <taxon>Actinomycetota</taxon>
        <taxon>Actinomycetes</taxon>
        <taxon>Micrococcales</taxon>
        <taxon>Intrasporangiaceae</taxon>
        <taxon>Nostocoides</taxon>
    </lineage>
</organism>
<reference evidence="1 2" key="1">
    <citation type="journal article" date="2013" name="ISME J.">
        <title>A metabolic model for members of the genus Tetrasphaera involved in enhanced biological phosphorus removal.</title>
        <authorList>
            <person name="Kristiansen R."/>
            <person name="Nguyen H.T.T."/>
            <person name="Saunders A.M."/>
            <person name="Nielsen J.L."/>
            <person name="Wimmer R."/>
            <person name="Le V.Q."/>
            <person name="McIlroy S.J."/>
            <person name="Petrovski S."/>
            <person name="Seviour R.J."/>
            <person name="Calteau A."/>
            <person name="Nielsen K.L."/>
            <person name="Nielsen P.H."/>
        </authorList>
    </citation>
    <scope>NUCLEOTIDE SEQUENCE [LARGE SCALE GENOMIC DNA]</scope>
    <source>
        <strain evidence="1 2">Ben110</strain>
    </source>
</reference>
<evidence type="ECO:0008006" key="3">
    <source>
        <dbReference type="Google" id="ProtNLM"/>
    </source>
</evidence>
<sequence length="168" mass="17476">MMISEAVETKFGQLAGADLTGYENAVNVVMRQISAVSGLPEHLLGIGGDNPTSADSIRASEAALTARAEARQGTFGRAWQRVAQLMTAIRTGVDPAAVEVSVQWADPSTRSAAQEADAIVKLHAAGILPTSYALARLGYDATEIEQIRAARRGDALDVAGLNLGSVSA</sequence>
<dbReference type="InterPro" id="IPR021145">
    <property type="entry name" value="Portal_protein_SPP1_Gp6-like"/>
</dbReference>
<evidence type="ECO:0000313" key="1">
    <source>
        <dbReference type="EMBL" id="CCH75083.1"/>
    </source>
</evidence>
<dbReference type="OrthoDB" id="1780383at2"/>
<dbReference type="Pfam" id="PF05133">
    <property type="entry name" value="SPP1_portal"/>
    <property type="match status" value="1"/>
</dbReference>
<proteinExistence type="predicted"/>